<feature type="transmembrane region" description="Helical" evidence="15">
    <location>
        <begin position="417"/>
        <end position="435"/>
    </location>
</feature>
<evidence type="ECO:0000256" key="8">
    <source>
        <dbReference type="ARBA" id="ARBA00022824"/>
    </source>
</evidence>
<evidence type="ECO:0000256" key="11">
    <source>
        <dbReference type="ARBA" id="ARBA00023049"/>
    </source>
</evidence>
<keyword evidence="8" id="KW-0256">Endoplasmic reticulum</keyword>
<feature type="domain" description="Peptidase M28" evidence="16">
    <location>
        <begin position="42"/>
        <end position="237"/>
    </location>
</feature>
<dbReference type="GO" id="GO:0006508">
    <property type="term" value="P:proteolysis"/>
    <property type="evidence" value="ECO:0007669"/>
    <property type="project" value="UniProtKB-KW"/>
</dbReference>
<sequence>MHIARQALPEYEVVYEVQRSSGSYFLDYDDYPITSYYRNVQNIVVSIVRRGSFSGKYLLLNAHFDSAVTSPGAGDDGTMVVVMLELMRQLTQSTKSPMQHGVLFLFNGCEENTMQGAHGFVRGHPLAQSVAAFINLDVAANSGREIMFQSGPNYPFLMAYYRDHIRRPYANTLGEEVFQMGLVPSFTDYETLSKQGGWPGLDFALSSYGYLYHTALDARETITGATLQHIGDNLLGLVRALSNADELGNIQEHSEGTAVFFDFMHLFLVYYTETTGLIINILLGVFSLGLIVGTLFMIVRKEGAVGTNVLFESGMSLIVQTLSIILGAGLSVATTIVNMIIRFRLKIWIYVHLVGQLIPIVYFCSLAVTLFAVFVPMTGRSDNRSNPDLQMALFSSLLTLLLVGFLTPFIVLFRQKLYVFGTLLLLFLVTAIVAATPEGFAFREQTSPQRYYIFHQQRNFYWPNGTLRDSGAIYYLHPQDRHTPELLQSEVPEWSKAQPLGDECERELYCGIPFYINRYHRQSPSSYWLPALEPPIFPEPVKFQFVSRESPAPGKHRLYFSIQGPSHMSLYVSPLAARKLTGWSFSEQIPPSGKRWQDQDVYFVNLFSGSLDLTPITFYIEIELQPSSQSDSSLFYLSVVAQYMHHGSVYRAREFQTLLEKMPTYAHTVAYPGYLESWIF</sequence>
<keyword evidence="13" id="KW-0325">Glycoprotein</keyword>
<keyword evidence="9" id="KW-0862">Zinc</keyword>
<evidence type="ECO:0000259" key="16">
    <source>
        <dbReference type="Pfam" id="PF04389"/>
    </source>
</evidence>
<evidence type="ECO:0000256" key="9">
    <source>
        <dbReference type="ARBA" id="ARBA00022833"/>
    </source>
</evidence>
<dbReference type="Pfam" id="PF04389">
    <property type="entry name" value="Peptidase_M28"/>
    <property type="match status" value="1"/>
</dbReference>
<dbReference type="VEuPathDB" id="VectorBase:AMAM005363"/>
<feature type="transmembrane region" description="Helical" evidence="15">
    <location>
        <begin position="353"/>
        <end position="377"/>
    </location>
</feature>
<accession>A0A182SEU4</accession>
<comment type="subcellular location">
    <subcellularLocation>
        <location evidence="2">Endoplasmic reticulum membrane</location>
        <topology evidence="2">Multi-pass membrane protein</topology>
    </subcellularLocation>
</comment>
<keyword evidence="5 15" id="KW-0812">Transmembrane</keyword>
<organism evidence="19 20">
    <name type="scientific">Anopheles maculatus</name>
    <dbReference type="NCBI Taxonomy" id="74869"/>
    <lineage>
        <taxon>Eukaryota</taxon>
        <taxon>Metazoa</taxon>
        <taxon>Ecdysozoa</taxon>
        <taxon>Arthropoda</taxon>
        <taxon>Hexapoda</taxon>
        <taxon>Insecta</taxon>
        <taxon>Pterygota</taxon>
        <taxon>Neoptera</taxon>
        <taxon>Endopterygota</taxon>
        <taxon>Diptera</taxon>
        <taxon>Nematocera</taxon>
        <taxon>Culicoidea</taxon>
        <taxon>Culicidae</taxon>
        <taxon>Anophelinae</taxon>
        <taxon>Anopheles</taxon>
        <taxon>Anopheles maculatus group</taxon>
    </lineage>
</organism>
<reference evidence="20" key="1">
    <citation type="submission" date="2013-09" db="EMBL/GenBank/DDBJ databases">
        <title>The Genome Sequence of Anopheles maculatus species B.</title>
        <authorList>
            <consortium name="The Broad Institute Genomics Platform"/>
            <person name="Neafsey D.E."/>
            <person name="Besansky N."/>
            <person name="Howell P."/>
            <person name="Walton C."/>
            <person name="Young S.K."/>
            <person name="Zeng Q."/>
            <person name="Gargeya S."/>
            <person name="Fitzgerald M."/>
            <person name="Haas B."/>
            <person name="Abouelleil A."/>
            <person name="Allen A.W."/>
            <person name="Alvarado L."/>
            <person name="Arachchi H.M."/>
            <person name="Berlin A.M."/>
            <person name="Chapman S.B."/>
            <person name="Gainer-Dewar J."/>
            <person name="Goldberg J."/>
            <person name="Griggs A."/>
            <person name="Gujja S."/>
            <person name="Hansen M."/>
            <person name="Howarth C."/>
            <person name="Imamovic A."/>
            <person name="Ireland A."/>
            <person name="Larimer J."/>
            <person name="McCowan C."/>
            <person name="Murphy C."/>
            <person name="Pearson M."/>
            <person name="Poon T.W."/>
            <person name="Priest M."/>
            <person name="Roberts A."/>
            <person name="Saif S."/>
            <person name="Shea T."/>
            <person name="Sisk P."/>
            <person name="Sykes S."/>
            <person name="Wortman J."/>
            <person name="Nusbaum C."/>
            <person name="Birren B."/>
        </authorList>
    </citation>
    <scope>NUCLEOTIDE SEQUENCE [LARGE SCALE GENOMIC DNA]</scope>
    <source>
        <strain evidence="20">maculatus3</strain>
    </source>
</reference>
<evidence type="ECO:0000256" key="3">
    <source>
        <dbReference type="ARBA" id="ARBA00010918"/>
    </source>
</evidence>
<dbReference type="InterPro" id="IPR007484">
    <property type="entry name" value="Peptidase_M28"/>
</dbReference>
<comment type="similarity">
    <text evidence="3">Belongs to the peptidase M28 family.</text>
</comment>
<proteinExistence type="inferred from homology"/>
<feature type="transmembrane region" description="Helical" evidence="15">
    <location>
        <begin position="389"/>
        <end position="410"/>
    </location>
</feature>
<dbReference type="CDD" id="cd03875">
    <property type="entry name" value="M28_Fxna_like"/>
    <property type="match status" value="1"/>
</dbReference>
<keyword evidence="20" id="KW-1185">Reference proteome</keyword>
<dbReference type="InterPro" id="IPR053974">
    <property type="entry name" value="ERMP1_1-A_TM"/>
</dbReference>
<evidence type="ECO:0000259" key="18">
    <source>
        <dbReference type="Pfam" id="PF22249"/>
    </source>
</evidence>
<keyword evidence="12 15" id="KW-0472">Membrane</keyword>
<dbReference type="SUPFAM" id="SSF53187">
    <property type="entry name" value="Zn-dependent exopeptidases"/>
    <property type="match status" value="1"/>
</dbReference>
<feature type="transmembrane region" description="Helical" evidence="15">
    <location>
        <begin position="277"/>
        <end position="298"/>
    </location>
</feature>
<dbReference type="Proteomes" id="UP000075901">
    <property type="component" value="Unassembled WGS sequence"/>
</dbReference>
<protein>
    <recommendedName>
        <fullName evidence="14">FXNA-like protease</fullName>
    </recommendedName>
</protein>
<evidence type="ECO:0000256" key="5">
    <source>
        <dbReference type="ARBA" id="ARBA00022692"/>
    </source>
</evidence>
<keyword evidence="10 15" id="KW-1133">Transmembrane helix</keyword>
<keyword evidence="4" id="KW-0645">Protease</keyword>
<evidence type="ECO:0000256" key="10">
    <source>
        <dbReference type="ARBA" id="ARBA00022989"/>
    </source>
</evidence>
<feature type="domain" description="Endoplasmic reticulum metallopeptidase 1-like C-terminal" evidence="17">
    <location>
        <begin position="446"/>
        <end position="678"/>
    </location>
</feature>
<evidence type="ECO:0000256" key="14">
    <source>
        <dbReference type="ARBA" id="ARBA00078796"/>
    </source>
</evidence>
<dbReference type="InterPro" id="IPR048024">
    <property type="entry name" value="Fxna-like_M28_dom"/>
</dbReference>
<keyword evidence="11" id="KW-0482">Metalloprotease</keyword>
<dbReference type="GO" id="GO:0046872">
    <property type="term" value="F:metal ion binding"/>
    <property type="evidence" value="ECO:0007669"/>
    <property type="project" value="UniProtKB-KW"/>
</dbReference>
<keyword evidence="7" id="KW-0378">Hydrolase</keyword>
<dbReference type="Pfam" id="PF22248">
    <property type="entry name" value="ERMP1_C"/>
    <property type="match status" value="1"/>
</dbReference>
<evidence type="ECO:0000313" key="19">
    <source>
        <dbReference type="EnsemblMetazoa" id="AMAM005363-PA"/>
    </source>
</evidence>
<dbReference type="EnsemblMetazoa" id="AMAM005363-RA">
    <property type="protein sequence ID" value="AMAM005363-PA"/>
    <property type="gene ID" value="AMAM005363"/>
</dbReference>
<feature type="domain" description="Endoplasmic reticulum metallopeptidase 1/1-A TM" evidence="18">
    <location>
        <begin position="348"/>
        <end position="433"/>
    </location>
</feature>
<feature type="transmembrane region" description="Helical" evidence="15">
    <location>
        <begin position="318"/>
        <end position="341"/>
    </location>
</feature>
<name>A0A182SEU4_9DIPT</name>
<reference evidence="19" key="2">
    <citation type="submission" date="2020-05" db="UniProtKB">
        <authorList>
            <consortium name="EnsemblMetazoa"/>
        </authorList>
    </citation>
    <scope>IDENTIFICATION</scope>
    <source>
        <strain evidence="19">maculatus3</strain>
    </source>
</reference>
<evidence type="ECO:0000256" key="2">
    <source>
        <dbReference type="ARBA" id="ARBA00004477"/>
    </source>
</evidence>
<evidence type="ECO:0000256" key="15">
    <source>
        <dbReference type="SAM" id="Phobius"/>
    </source>
</evidence>
<evidence type="ECO:0000256" key="12">
    <source>
        <dbReference type="ARBA" id="ARBA00023136"/>
    </source>
</evidence>
<evidence type="ECO:0000259" key="17">
    <source>
        <dbReference type="Pfam" id="PF22248"/>
    </source>
</evidence>
<comment type="cofactor">
    <cofactor evidence="1">
        <name>Zn(2+)</name>
        <dbReference type="ChEBI" id="CHEBI:29105"/>
    </cofactor>
</comment>
<keyword evidence="6" id="KW-0479">Metal-binding</keyword>
<dbReference type="Gene3D" id="3.40.630.10">
    <property type="entry name" value="Zn peptidases"/>
    <property type="match status" value="1"/>
</dbReference>
<dbReference type="AlphaFoldDB" id="A0A182SEU4"/>
<dbReference type="PANTHER" id="PTHR12147:SF22">
    <property type="entry name" value="ENDOPLASMIC RETICULUM METALLOPEPTIDASE 1"/>
    <property type="match status" value="1"/>
</dbReference>
<dbReference type="FunFam" id="3.40.630.10:FF:000008">
    <property type="entry name" value="Endoplasmic reticulum metallopeptidase 1"/>
    <property type="match status" value="1"/>
</dbReference>
<evidence type="ECO:0000256" key="4">
    <source>
        <dbReference type="ARBA" id="ARBA00022670"/>
    </source>
</evidence>
<dbReference type="Pfam" id="PF22249">
    <property type="entry name" value="ERMP1-TM"/>
    <property type="match status" value="1"/>
</dbReference>
<evidence type="ECO:0000256" key="1">
    <source>
        <dbReference type="ARBA" id="ARBA00001947"/>
    </source>
</evidence>
<dbReference type="GO" id="GO:0005789">
    <property type="term" value="C:endoplasmic reticulum membrane"/>
    <property type="evidence" value="ECO:0007669"/>
    <property type="project" value="UniProtKB-SubCell"/>
</dbReference>
<evidence type="ECO:0000256" key="7">
    <source>
        <dbReference type="ARBA" id="ARBA00022801"/>
    </source>
</evidence>
<dbReference type="PANTHER" id="PTHR12147">
    <property type="entry name" value="METALLOPEPTIDASE M28 FAMILY MEMBER"/>
    <property type="match status" value="1"/>
</dbReference>
<dbReference type="GO" id="GO:0008235">
    <property type="term" value="F:metalloexopeptidase activity"/>
    <property type="evidence" value="ECO:0007669"/>
    <property type="project" value="InterPro"/>
</dbReference>
<evidence type="ECO:0000256" key="6">
    <source>
        <dbReference type="ARBA" id="ARBA00022723"/>
    </source>
</evidence>
<dbReference type="InterPro" id="IPR045175">
    <property type="entry name" value="M28_fam"/>
</dbReference>
<evidence type="ECO:0000313" key="20">
    <source>
        <dbReference type="Proteomes" id="UP000075901"/>
    </source>
</evidence>
<dbReference type="InterPro" id="IPR053973">
    <property type="entry name" value="ERMP1-like_C"/>
</dbReference>
<evidence type="ECO:0000256" key="13">
    <source>
        <dbReference type="ARBA" id="ARBA00023180"/>
    </source>
</evidence>